<proteinExistence type="predicted"/>
<evidence type="ECO:0000313" key="3">
    <source>
        <dbReference type="EMBL" id="ASV73702.1"/>
    </source>
</evidence>
<keyword evidence="2" id="KW-0812">Transmembrane</keyword>
<evidence type="ECO:0000256" key="2">
    <source>
        <dbReference type="SAM" id="Phobius"/>
    </source>
</evidence>
<protein>
    <recommendedName>
        <fullName evidence="5">Magnesium transporter MgtE intracellular domain-containing protein</fullName>
    </recommendedName>
</protein>
<dbReference type="SUPFAM" id="SSF158791">
    <property type="entry name" value="MgtE N-terminal domain-like"/>
    <property type="match status" value="1"/>
</dbReference>
<feature type="coiled-coil region" evidence="1">
    <location>
        <begin position="88"/>
        <end position="136"/>
    </location>
</feature>
<evidence type="ECO:0000313" key="4">
    <source>
        <dbReference type="Proteomes" id="UP000215086"/>
    </source>
</evidence>
<reference evidence="3 4" key="1">
    <citation type="journal article" name="Front. Microbiol.">
        <title>Sugar Metabolism of the First Thermophilic Planctomycete Thermogutta terrifontis: Comparative Genomic and Transcriptomic Approaches.</title>
        <authorList>
            <person name="Elcheninov A.G."/>
            <person name="Menzel P."/>
            <person name="Gudbergsdottir S.R."/>
            <person name="Slesarev A.I."/>
            <person name="Kadnikov V.V."/>
            <person name="Krogh A."/>
            <person name="Bonch-Osmolovskaya E.A."/>
            <person name="Peng X."/>
            <person name="Kublanov I.V."/>
        </authorList>
    </citation>
    <scope>NUCLEOTIDE SEQUENCE [LARGE SCALE GENOMIC DNA]</scope>
    <source>
        <strain evidence="3 4">R1</strain>
    </source>
</reference>
<dbReference type="Proteomes" id="UP000215086">
    <property type="component" value="Chromosome"/>
</dbReference>
<name>A0A286RCL0_9BACT</name>
<gene>
    <name evidence="3" type="ORF">THTE_1100</name>
</gene>
<dbReference type="RefSeq" id="WP_157731712.1">
    <property type="nucleotide sequence ID" value="NZ_CP018477.1"/>
</dbReference>
<evidence type="ECO:0000256" key="1">
    <source>
        <dbReference type="SAM" id="Coils"/>
    </source>
</evidence>
<dbReference type="KEGG" id="ttf:THTE_1100"/>
<organism evidence="3 4">
    <name type="scientific">Thermogutta terrifontis</name>
    <dbReference type="NCBI Taxonomy" id="1331910"/>
    <lineage>
        <taxon>Bacteria</taxon>
        <taxon>Pseudomonadati</taxon>
        <taxon>Planctomycetota</taxon>
        <taxon>Planctomycetia</taxon>
        <taxon>Pirellulales</taxon>
        <taxon>Thermoguttaceae</taxon>
        <taxon>Thermogutta</taxon>
    </lineage>
</organism>
<sequence>MGRVLEGLLSAALYFFAAMAIGALCIAGHLWFAWGLTPAKVRRGLAVMRGEQQTAESSSLKIQEKSEPQEEPSYEAILQQRTLEYRDIELKNKMLMSYKDEIENIRQQVDYKEKIIAEKEKKLETLIAQTRQEAEDAGLETVRRTLESLRPAQAKELISEMLNRNELDDVVRLLQGMNDSKRARIIGEFRTPQEAEQIAEVLRRLREGGVIGESMATPNRLPAVAGTAPAGTQ</sequence>
<dbReference type="EMBL" id="CP018477">
    <property type="protein sequence ID" value="ASV73702.1"/>
    <property type="molecule type" value="Genomic_DNA"/>
</dbReference>
<keyword evidence="2" id="KW-1133">Transmembrane helix</keyword>
<dbReference type="AlphaFoldDB" id="A0A286RCL0"/>
<feature type="transmembrane region" description="Helical" evidence="2">
    <location>
        <begin position="12"/>
        <end position="34"/>
    </location>
</feature>
<dbReference type="OrthoDB" id="259971at2"/>
<evidence type="ECO:0008006" key="5">
    <source>
        <dbReference type="Google" id="ProtNLM"/>
    </source>
</evidence>
<keyword evidence="2" id="KW-0472">Membrane</keyword>
<accession>A0A286RCL0</accession>
<keyword evidence="1" id="KW-0175">Coiled coil</keyword>
<keyword evidence="4" id="KW-1185">Reference proteome</keyword>